<dbReference type="InterPro" id="IPR000792">
    <property type="entry name" value="Tscrpt_reg_LuxR_C"/>
</dbReference>
<accession>A0A0U4AEP2</accession>
<dbReference type="CDD" id="cd06170">
    <property type="entry name" value="LuxR_C_like"/>
    <property type="match status" value="1"/>
</dbReference>
<evidence type="ECO:0000256" key="3">
    <source>
        <dbReference type="PROSITE-ProRule" id="PRU00169"/>
    </source>
</evidence>
<dbReference type="SUPFAM" id="SSF46894">
    <property type="entry name" value="C-terminal effector domain of the bipartite response regulators"/>
    <property type="match status" value="1"/>
</dbReference>
<dbReference type="SUPFAM" id="SSF52172">
    <property type="entry name" value="CheY-like"/>
    <property type="match status" value="1"/>
</dbReference>
<proteinExistence type="predicted"/>
<dbReference type="STRING" id="1411621.AUC43_17145"/>
<protein>
    <recommendedName>
        <fullName evidence="8">LuxR family transcriptional regulator</fullName>
    </recommendedName>
</protein>
<dbReference type="AlphaFoldDB" id="A0A0U4AEP2"/>
<evidence type="ECO:0000256" key="1">
    <source>
        <dbReference type="ARBA" id="ARBA00022553"/>
    </source>
</evidence>
<dbReference type="CDD" id="cd17535">
    <property type="entry name" value="REC_NarL-like"/>
    <property type="match status" value="1"/>
</dbReference>
<dbReference type="InterPro" id="IPR016032">
    <property type="entry name" value="Sig_transdc_resp-reg_C-effctor"/>
</dbReference>
<dbReference type="GO" id="GO:0000160">
    <property type="term" value="P:phosphorelay signal transduction system"/>
    <property type="evidence" value="ECO:0007669"/>
    <property type="project" value="InterPro"/>
</dbReference>
<dbReference type="PANTHER" id="PTHR43214:SF43">
    <property type="entry name" value="TWO-COMPONENT RESPONSE REGULATOR"/>
    <property type="match status" value="1"/>
</dbReference>
<evidence type="ECO:0000313" key="7">
    <source>
        <dbReference type="Proteomes" id="UP000059542"/>
    </source>
</evidence>
<dbReference type="InterPro" id="IPR039420">
    <property type="entry name" value="WalR-like"/>
</dbReference>
<dbReference type="PANTHER" id="PTHR43214">
    <property type="entry name" value="TWO-COMPONENT RESPONSE REGULATOR"/>
    <property type="match status" value="1"/>
</dbReference>
<dbReference type="Proteomes" id="UP000059542">
    <property type="component" value="Chromosome"/>
</dbReference>
<feature type="domain" description="HTH luxR-type" evidence="4">
    <location>
        <begin position="149"/>
        <end position="214"/>
    </location>
</feature>
<evidence type="ECO:0000313" key="6">
    <source>
        <dbReference type="EMBL" id="ALW86652.1"/>
    </source>
</evidence>
<keyword evidence="7" id="KW-1185">Reference proteome</keyword>
<organism evidence="6 7">
    <name type="scientific">Hymenobacter sedentarius</name>
    <dbReference type="NCBI Taxonomy" id="1411621"/>
    <lineage>
        <taxon>Bacteria</taxon>
        <taxon>Pseudomonadati</taxon>
        <taxon>Bacteroidota</taxon>
        <taxon>Cytophagia</taxon>
        <taxon>Cytophagales</taxon>
        <taxon>Hymenobacteraceae</taxon>
        <taxon>Hymenobacter</taxon>
    </lineage>
</organism>
<keyword evidence="1 3" id="KW-0597">Phosphoprotein</keyword>
<dbReference type="OrthoDB" id="9797341at2"/>
<feature type="modified residue" description="4-aspartylphosphate" evidence="3">
    <location>
        <position position="54"/>
    </location>
</feature>
<dbReference type="SMART" id="SM00421">
    <property type="entry name" value="HTH_LUXR"/>
    <property type="match status" value="1"/>
</dbReference>
<dbReference type="Pfam" id="PF00072">
    <property type="entry name" value="Response_reg"/>
    <property type="match status" value="1"/>
</dbReference>
<dbReference type="PROSITE" id="PS50110">
    <property type="entry name" value="RESPONSE_REGULATORY"/>
    <property type="match status" value="1"/>
</dbReference>
<dbReference type="PRINTS" id="PR00038">
    <property type="entry name" value="HTHLUXR"/>
</dbReference>
<keyword evidence="2" id="KW-0238">DNA-binding</keyword>
<evidence type="ECO:0000259" key="5">
    <source>
        <dbReference type="PROSITE" id="PS50110"/>
    </source>
</evidence>
<feature type="domain" description="Response regulatory" evidence="5">
    <location>
        <begin position="3"/>
        <end position="119"/>
    </location>
</feature>
<dbReference type="RefSeq" id="WP_068196484.1">
    <property type="nucleotide sequence ID" value="NZ_CP013909.1"/>
</dbReference>
<name>A0A0U4AEP2_9BACT</name>
<evidence type="ECO:0000259" key="4">
    <source>
        <dbReference type="PROSITE" id="PS50043"/>
    </source>
</evidence>
<dbReference type="Gene3D" id="3.40.50.2300">
    <property type="match status" value="1"/>
</dbReference>
<dbReference type="KEGG" id="hyg:AUC43_17145"/>
<sequence>MIRVFLVDDHPIVRDGIRSLLEREPALEVVGTAGNGQELLDQLPNIPTDLVLIDINMPVMDGYATTLRLREEYPDVRILALSMLVEELYIGRMLEAGASGYLLKSTGKEEIIHAIRMVMDGKQFLCSEVGLAMLHKVLDWNASGAPPAAAQKSQLLSKREMEVLQLIAEGLTNAEIADQLFTSKRTVETHRQNILEKTQAKNTAALVKIALADGLIK</sequence>
<dbReference type="PROSITE" id="PS50043">
    <property type="entry name" value="HTH_LUXR_2"/>
    <property type="match status" value="1"/>
</dbReference>
<dbReference type="SMART" id="SM00448">
    <property type="entry name" value="REC"/>
    <property type="match status" value="1"/>
</dbReference>
<dbReference type="EMBL" id="CP013909">
    <property type="protein sequence ID" value="ALW86652.1"/>
    <property type="molecule type" value="Genomic_DNA"/>
</dbReference>
<dbReference type="GO" id="GO:0003677">
    <property type="term" value="F:DNA binding"/>
    <property type="evidence" value="ECO:0007669"/>
    <property type="project" value="UniProtKB-KW"/>
</dbReference>
<dbReference type="InterPro" id="IPR001789">
    <property type="entry name" value="Sig_transdc_resp-reg_receiver"/>
</dbReference>
<reference evidence="6 7" key="1">
    <citation type="submission" date="2015-12" db="EMBL/GenBank/DDBJ databases">
        <authorList>
            <person name="Shamseldin A."/>
            <person name="Moawad H."/>
            <person name="Abd El-Rahim W.M."/>
            <person name="Sadowsky M.J."/>
        </authorList>
    </citation>
    <scope>NUCLEOTIDE SEQUENCE [LARGE SCALE GENOMIC DNA]</scope>
    <source>
        <strain evidence="6 7">DG5B</strain>
    </source>
</reference>
<evidence type="ECO:0000256" key="2">
    <source>
        <dbReference type="ARBA" id="ARBA00023125"/>
    </source>
</evidence>
<dbReference type="GO" id="GO:0006355">
    <property type="term" value="P:regulation of DNA-templated transcription"/>
    <property type="evidence" value="ECO:0007669"/>
    <property type="project" value="InterPro"/>
</dbReference>
<gene>
    <name evidence="6" type="ORF">AUC43_17145</name>
</gene>
<dbReference type="InterPro" id="IPR011006">
    <property type="entry name" value="CheY-like_superfamily"/>
</dbReference>
<dbReference type="InterPro" id="IPR058245">
    <property type="entry name" value="NreC/VraR/RcsB-like_REC"/>
</dbReference>
<dbReference type="Pfam" id="PF00196">
    <property type="entry name" value="GerE"/>
    <property type="match status" value="1"/>
</dbReference>
<evidence type="ECO:0008006" key="8">
    <source>
        <dbReference type="Google" id="ProtNLM"/>
    </source>
</evidence>